<dbReference type="GO" id="GO:0004536">
    <property type="term" value="F:DNA nuclease activity"/>
    <property type="evidence" value="ECO:0007669"/>
    <property type="project" value="InterPro"/>
</dbReference>
<dbReference type="Gene3D" id="3.20.20.140">
    <property type="entry name" value="Metal-dependent hydrolases"/>
    <property type="match status" value="1"/>
</dbReference>
<protein>
    <submittedName>
        <fullName evidence="5">TatD family hydrolase</fullName>
    </submittedName>
</protein>
<keyword evidence="3 5" id="KW-0378">Hydrolase</keyword>
<comment type="similarity">
    <text evidence="1">Belongs to the metallo-dependent hydrolases superfamily. TatD-type hydrolase family.</text>
</comment>
<dbReference type="InterPro" id="IPR032466">
    <property type="entry name" value="Metal_Hydrolase"/>
</dbReference>
<keyword evidence="2 4" id="KW-0479">Metal-binding</keyword>
<dbReference type="PANTHER" id="PTHR46124:SF2">
    <property type="entry name" value="D-AMINOACYL-TRNA DEACYLASE"/>
    <property type="match status" value="1"/>
</dbReference>
<dbReference type="InterPro" id="IPR001130">
    <property type="entry name" value="TatD-like"/>
</dbReference>
<feature type="binding site" evidence="4">
    <location>
        <position position="95"/>
    </location>
    <ligand>
        <name>a divalent metal cation</name>
        <dbReference type="ChEBI" id="CHEBI:60240"/>
        <label>1</label>
    </ligand>
</feature>
<proteinExistence type="inferred from homology"/>
<reference evidence="5" key="1">
    <citation type="submission" date="2020-10" db="EMBL/GenBank/DDBJ databases">
        <authorList>
            <person name="Gilroy R."/>
        </authorList>
    </citation>
    <scope>NUCLEOTIDE SEQUENCE</scope>
    <source>
        <strain evidence="5">10669</strain>
    </source>
</reference>
<dbReference type="Pfam" id="PF01026">
    <property type="entry name" value="TatD_DNase"/>
    <property type="match status" value="1"/>
</dbReference>
<evidence type="ECO:0000256" key="3">
    <source>
        <dbReference type="ARBA" id="ARBA00022801"/>
    </source>
</evidence>
<comment type="caution">
    <text evidence="5">The sequence shown here is derived from an EMBL/GenBank/DDBJ whole genome shotgun (WGS) entry which is preliminary data.</text>
</comment>
<feature type="binding site" evidence="4">
    <location>
        <position position="163"/>
    </location>
    <ligand>
        <name>a divalent metal cation</name>
        <dbReference type="ChEBI" id="CHEBI:60240"/>
        <label>2</label>
    </ligand>
</feature>
<evidence type="ECO:0000256" key="1">
    <source>
        <dbReference type="ARBA" id="ARBA00009275"/>
    </source>
</evidence>
<dbReference type="SUPFAM" id="SSF51556">
    <property type="entry name" value="Metallo-dependent hydrolases"/>
    <property type="match status" value="1"/>
</dbReference>
<dbReference type="GO" id="GO:0046872">
    <property type="term" value="F:metal ion binding"/>
    <property type="evidence" value="ECO:0007669"/>
    <property type="project" value="UniProtKB-KW"/>
</dbReference>
<feature type="binding site" evidence="4">
    <location>
        <position position="5"/>
    </location>
    <ligand>
        <name>a divalent metal cation</name>
        <dbReference type="ChEBI" id="CHEBI:60240"/>
        <label>1</label>
    </ligand>
</feature>
<dbReference type="AlphaFoldDB" id="A0A9D1NJL5"/>
<dbReference type="PIRSF" id="PIRSF005902">
    <property type="entry name" value="DNase_TatD"/>
    <property type="match status" value="1"/>
</dbReference>
<dbReference type="FunFam" id="3.20.20.140:FF:000005">
    <property type="entry name" value="TatD family hydrolase"/>
    <property type="match status" value="1"/>
</dbReference>
<evidence type="ECO:0000313" key="5">
    <source>
        <dbReference type="EMBL" id="HIV03859.1"/>
    </source>
</evidence>
<dbReference type="CDD" id="cd01310">
    <property type="entry name" value="TatD_DNAse"/>
    <property type="match status" value="1"/>
</dbReference>
<evidence type="ECO:0000256" key="4">
    <source>
        <dbReference type="PIRSR" id="PIRSR005902-1"/>
    </source>
</evidence>
<evidence type="ECO:0000256" key="2">
    <source>
        <dbReference type="ARBA" id="ARBA00022723"/>
    </source>
</evidence>
<feature type="binding site" evidence="4">
    <location>
        <position position="7"/>
    </location>
    <ligand>
        <name>a divalent metal cation</name>
        <dbReference type="ChEBI" id="CHEBI:60240"/>
        <label>1</label>
    </ligand>
</feature>
<dbReference type="GO" id="GO:0016788">
    <property type="term" value="F:hydrolase activity, acting on ester bonds"/>
    <property type="evidence" value="ECO:0007669"/>
    <property type="project" value="InterPro"/>
</dbReference>
<dbReference type="Proteomes" id="UP000886812">
    <property type="component" value="Unassembled WGS sequence"/>
</dbReference>
<dbReference type="GO" id="GO:0005829">
    <property type="term" value="C:cytosol"/>
    <property type="evidence" value="ECO:0007669"/>
    <property type="project" value="TreeGrafter"/>
</dbReference>
<organism evidence="5 6">
    <name type="scientific">Candidatus Spyradosoma merdigallinarum</name>
    <dbReference type="NCBI Taxonomy" id="2840950"/>
    <lineage>
        <taxon>Bacteria</taxon>
        <taxon>Pseudomonadati</taxon>
        <taxon>Verrucomicrobiota</taxon>
        <taxon>Opitutia</taxon>
        <taxon>Opitutia incertae sedis</taxon>
        <taxon>Candidatus Spyradosoma</taxon>
    </lineage>
</organism>
<dbReference type="EMBL" id="DVOG01000049">
    <property type="protein sequence ID" value="HIV03859.1"/>
    <property type="molecule type" value="Genomic_DNA"/>
</dbReference>
<dbReference type="NCBIfam" id="TIGR00010">
    <property type="entry name" value="YchF/TatD family DNA exonuclease"/>
    <property type="match status" value="1"/>
</dbReference>
<dbReference type="InterPro" id="IPR015991">
    <property type="entry name" value="TatD/YcfH-like"/>
</dbReference>
<gene>
    <name evidence="5" type="ORF">IAC75_01765</name>
</gene>
<sequence length="264" mass="28707">MIDGHCHLDAFVRNGELDAVLERASAAGVNAFVAAGTNAEDREVYRGLAEKFPGKIFYAAGLHPTELGEDFEEQLAALEAFFAAGPRLAPVAVGEIGLDGHWLPKDAAEAERVRARQREAFARQLALAKKCALPVVVHARDAFREAVETIDASGVDWRRVVFHCFAEGADEMREIFERGGRASFTGTLTYKNAENVRAAALAQGVGRLMLETDCPYLAPQPFRGKRNEPALLRATLDFAAGLFGVPAAFLDEKTEENARAFFGI</sequence>
<dbReference type="PANTHER" id="PTHR46124">
    <property type="entry name" value="D-AMINOACYL-TRNA DEACYLASE"/>
    <property type="match status" value="1"/>
</dbReference>
<reference evidence="5" key="2">
    <citation type="journal article" date="2021" name="PeerJ">
        <title>Extensive microbial diversity within the chicken gut microbiome revealed by metagenomics and culture.</title>
        <authorList>
            <person name="Gilroy R."/>
            <person name="Ravi A."/>
            <person name="Getino M."/>
            <person name="Pursley I."/>
            <person name="Horton D.L."/>
            <person name="Alikhan N.F."/>
            <person name="Baker D."/>
            <person name="Gharbi K."/>
            <person name="Hall N."/>
            <person name="Watson M."/>
            <person name="Adriaenssens E.M."/>
            <person name="Foster-Nyarko E."/>
            <person name="Jarju S."/>
            <person name="Secka A."/>
            <person name="Antonio M."/>
            <person name="Oren A."/>
            <person name="Chaudhuri R.R."/>
            <person name="La Ragione R."/>
            <person name="Hildebrand F."/>
            <person name="Pallen M.J."/>
        </authorList>
    </citation>
    <scope>NUCLEOTIDE SEQUENCE</scope>
    <source>
        <strain evidence="5">10669</strain>
    </source>
</reference>
<feature type="binding site" evidence="4">
    <location>
        <position position="138"/>
    </location>
    <ligand>
        <name>a divalent metal cation</name>
        <dbReference type="ChEBI" id="CHEBI:60240"/>
        <label>2</label>
    </ligand>
</feature>
<feature type="binding site" evidence="4">
    <location>
        <position position="213"/>
    </location>
    <ligand>
        <name>a divalent metal cation</name>
        <dbReference type="ChEBI" id="CHEBI:60240"/>
        <label>1</label>
    </ligand>
</feature>
<evidence type="ECO:0000313" key="6">
    <source>
        <dbReference type="Proteomes" id="UP000886812"/>
    </source>
</evidence>
<name>A0A9D1NJL5_9BACT</name>
<accession>A0A9D1NJL5</accession>